<keyword evidence="2" id="KW-0805">Transcription regulation</keyword>
<dbReference type="InterPro" id="IPR006447">
    <property type="entry name" value="Myb_dom_plants"/>
</dbReference>
<evidence type="ECO:0000256" key="6">
    <source>
        <dbReference type="SAM" id="MobiDB-lite"/>
    </source>
</evidence>
<keyword evidence="5" id="KW-0539">Nucleus</keyword>
<dbReference type="InterPro" id="IPR009057">
    <property type="entry name" value="Homeodomain-like_sf"/>
</dbReference>
<evidence type="ECO:0000256" key="1">
    <source>
        <dbReference type="ARBA" id="ARBA00004123"/>
    </source>
</evidence>
<keyword evidence="9" id="KW-1185">Reference proteome</keyword>
<evidence type="ECO:0000313" key="9">
    <source>
        <dbReference type="Proteomes" id="UP001151287"/>
    </source>
</evidence>
<comment type="caution">
    <text evidence="8">The sequence shown here is derived from an EMBL/GenBank/DDBJ whole genome shotgun (WGS) entry which is preliminary data.</text>
</comment>
<dbReference type="NCBIfam" id="TIGR01557">
    <property type="entry name" value="myb_SHAQKYF"/>
    <property type="match status" value="1"/>
</dbReference>
<accession>A0A9Q0HLU1</accession>
<dbReference type="Proteomes" id="UP001151287">
    <property type="component" value="Unassembled WGS sequence"/>
</dbReference>
<keyword evidence="4" id="KW-0804">Transcription</keyword>
<dbReference type="OrthoDB" id="1908613at2759"/>
<organism evidence="8 9">
    <name type="scientific">Rhynchospora breviuscula</name>
    <dbReference type="NCBI Taxonomy" id="2022672"/>
    <lineage>
        <taxon>Eukaryota</taxon>
        <taxon>Viridiplantae</taxon>
        <taxon>Streptophyta</taxon>
        <taxon>Embryophyta</taxon>
        <taxon>Tracheophyta</taxon>
        <taxon>Spermatophyta</taxon>
        <taxon>Magnoliopsida</taxon>
        <taxon>Liliopsida</taxon>
        <taxon>Poales</taxon>
        <taxon>Cyperaceae</taxon>
        <taxon>Cyperoideae</taxon>
        <taxon>Rhynchosporeae</taxon>
        <taxon>Rhynchospora</taxon>
    </lineage>
</organism>
<dbReference type="PANTHER" id="PTHR31003">
    <property type="entry name" value="MYB FAMILY TRANSCRIPTION FACTOR"/>
    <property type="match status" value="1"/>
</dbReference>
<feature type="region of interest" description="Disordered" evidence="6">
    <location>
        <begin position="100"/>
        <end position="151"/>
    </location>
</feature>
<dbReference type="Pfam" id="PF00249">
    <property type="entry name" value="Myb_DNA-binding"/>
    <property type="match status" value="1"/>
</dbReference>
<proteinExistence type="predicted"/>
<dbReference type="GO" id="GO:0003700">
    <property type="term" value="F:DNA-binding transcription factor activity"/>
    <property type="evidence" value="ECO:0007669"/>
    <property type="project" value="InterPro"/>
</dbReference>
<feature type="compositionally biased region" description="Polar residues" evidence="6">
    <location>
        <begin position="263"/>
        <end position="272"/>
    </location>
</feature>
<dbReference type="PANTHER" id="PTHR31003:SF45">
    <property type="entry name" value="MYB-LIKE DNA-BINDING DOMAIN, SHAQKYF CLASS FAMILY PROTEIN, EXPRESSED"/>
    <property type="match status" value="1"/>
</dbReference>
<comment type="subcellular location">
    <subcellularLocation>
        <location evidence="1">Nucleus</location>
    </subcellularLocation>
</comment>
<sequence length="319" mass="35465">MGSVVPDVGLNLKLYASKTINGFLKETMEVGERGGKATKLEGFIRDLEAERGKIEVFKRELPLSMHLLGEIVNYLKEELERSQKVGVFEEFMPAKGKFEENIGGKVEGDSKDKKSWMSSAQLWSHSEENSTDKKAQSKPSQKNTSCGFMPFKGLSRKDEKVDVPLPDFTLTSYKYKGATGVTGNSTCGATSTSIQSQSQSQQRKMRRCWSPELHRRFISALQQLGGAQVATPKQIREMMKVDGLTNDEVKSHLQKYRLHTRRTPTNNGSCKDQQSTTSQQSTSQSGSPTGTLRLAVGARGAGESCDDEDERSDSYDWKL</sequence>
<evidence type="ECO:0000259" key="7">
    <source>
        <dbReference type="PROSITE" id="PS51294"/>
    </source>
</evidence>
<dbReference type="InterPro" id="IPR001005">
    <property type="entry name" value="SANT/Myb"/>
</dbReference>
<dbReference type="FunFam" id="1.10.10.60:FF:000002">
    <property type="entry name" value="Myb family transcription factor"/>
    <property type="match status" value="1"/>
</dbReference>
<reference evidence="8" key="1">
    <citation type="journal article" date="2022" name="Cell">
        <title>Repeat-based holocentromeres influence genome architecture and karyotype evolution.</title>
        <authorList>
            <person name="Hofstatter P.G."/>
            <person name="Thangavel G."/>
            <person name="Lux T."/>
            <person name="Neumann P."/>
            <person name="Vondrak T."/>
            <person name="Novak P."/>
            <person name="Zhang M."/>
            <person name="Costa L."/>
            <person name="Castellani M."/>
            <person name="Scott A."/>
            <person name="Toegelov H."/>
            <person name="Fuchs J."/>
            <person name="Mata-Sucre Y."/>
            <person name="Dias Y."/>
            <person name="Vanzela A.L.L."/>
            <person name="Huettel B."/>
            <person name="Almeida C.C.S."/>
            <person name="Simkova H."/>
            <person name="Souza G."/>
            <person name="Pedrosa-Harand A."/>
            <person name="Macas J."/>
            <person name="Mayer K.F.X."/>
            <person name="Houben A."/>
            <person name="Marques A."/>
        </authorList>
    </citation>
    <scope>NUCLEOTIDE SEQUENCE</scope>
    <source>
        <strain evidence="8">RhyBre1mFocal</strain>
    </source>
</reference>
<dbReference type="Gene3D" id="1.10.10.60">
    <property type="entry name" value="Homeodomain-like"/>
    <property type="match status" value="1"/>
</dbReference>
<evidence type="ECO:0000256" key="5">
    <source>
        <dbReference type="ARBA" id="ARBA00023242"/>
    </source>
</evidence>
<dbReference type="InterPro" id="IPR044787">
    <property type="entry name" value="HHO5-like"/>
</dbReference>
<keyword evidence="3" id="KW-0238">DNA-binding</keyword>
<dbReference type="InterPro" id="IPR058673">
    <property type="entry name" value="HHO5-like_N"/>
</dbReference>
<dbReference type="EMBL" id="JAMQYH010000004">
    <property type="protein sequence ID" value="KAJ1690195.1"/>
    <property type="molecule type" value="Genomic_DNA"/>
</dbReference>
<dbReference type="InterPro" id="IPR017930">
    <property type="entry name" value="Myb_dom"/>
</dbReference>
<protein>
    <recommendedName>
        <fullName evidence="7">HTH myb-type domain-containing protein</fullName>
    </recommendedName>
</protein>
<evidence type="ECO:0000313" key="8">
    <source>
        <dbReference type="EMBL" id="KAJ1690195.1"/>
    </source>
</evidence>
<dbReference type="AlphaFoldDB" id="A0A9Q0HLU1"/>
<evidence type="ECO:0000256" key="2">
    <source>
        <dbReference type="ARBA" id="ARBA00023015"/>
    </source>
</evidence>
<dbReference type="SUPFAM" id="SSF46689">
    <property type="entry name" value="Homeodomain-like"/>
    <property type="match status" value="1"/>
</dbReference>
<dbReference type="PROSITE" id="PS51294">
    <property type="entry name" value="HTH_MYB"/>
    <property type="match status" value="1"/>
</dbReference>
<feature type="compositionally biased region" description="Basic and acidic residues" evidence="6">
    <location>
        <begin position="100"/>
        <end position="115"/>
    </location>
</feature>
<feature type="domain" description="HTH myb-type" evidence="7">
    <location>
        <begin position="201"/>
        <end position="261"/>
    </location>
</feature>
<gene>
    <name evidence="8" type="ORF">LUZ63_014350</name>
</gene>
<dbReference type="Pfam" id="PF26575">
    <property type="entry name" value="HHO5_N"/>
    <property type="match status" value="1"/>
</dbReference>
<feature type="compositionally biased region" description="Polar residues" evidence="6">
    <location>
        <begin position="137"/>
        <end position="146"/>
    </location>
</feature>
<dbReference type="GO" id="GO:0005634">
    <property type="term" value="C:nucleus"/>
    <property type="evidence" value="ECO:0007669"/>
    <property type="project" value="UniProtKB-SubCell"/>
</dbReference>
<feature type="compositionally biased region" description="Low complexity" evidence="6">
    <location>
        <begin position="273"/>
        <end position="291"/>
    </location>
</feature>
<feature type="region of interest" description="Disordered" evidence="6">
    <location>
        <begin position="258"/>
        <end position="319"/>
    </location>
</feature>
<evidence type="ECO:0000256" key="4">
    <source>
        <dbReference type="ARBA" id="ARBA00023163"/>
    </source>
</evidence>
<name>A0A9Q0HLU1_9POAL</name>
<dbReference type="GO" id="GO:0003677">
    <property type="term" value="F:DNA binding"/>
    <property type="evidence" value="ECO:0007669"/>
    <property type="project" value="UniProtKB-KW"/>
</dbReference>
<feature type="compositionally biased region" description="Basic and acidic residues" evidence="6">
    <location>
        <begin position="125"/>
        <end position="135"/>
    </location>
</feature>
<evidence type="ECO:0000256" key="3">
    <source>
        <dbReference type="ARBA" id="ARBA00023125"/>
    </source>
</evidence>